<accession>A0A5B7G9D4</accession>
<organism evidence="1 2">
    <name type="scientific">Portunus trituberculatus</name>
    <name type="common">Swimming crab</name>
    <name type="synonym">Neptunus trituberculatus</name>
    <dbReference type="NCBI Taxonomy" id="210409"/>
    <lineage>
        <taxon>Eukaryota</taxon>
        <taxon>Metazoa</taxon>
        <taxon>Ecdysozoa</taxon>
        <taxon>Arthropoda</taxon>
        <taxon>Crustacea</taxon>
        <taxon>Multicrustacea</taxon>
        <taxon>Malacostraca</taxon>
        <taxon>Eumalacostraca</taxon>
        <taxon>Eucarida</taxon>
        <taxon>Decapoda</taxon>
        <taxon>Pleocyemata</taxon>
        <taxon>Brachyura</taxon>
        <taxon>Eubrachyura</taxon>
        <taxon>Portunoidea</taxon>
        <taxon>Portunidae</taxon>
        <taxon>Portuninae</taxon>
        <taxon>Portunus</taxon>
    </lineage>
</organism>
<comment type="caution">
    <text evidence="1">The sequence shown here is derived from an EMBL/GenBank/DDBJ whole genome shotgun (WGS) entry which is preliminary data.</text>
</comment>
<dbReference type="EMBL" id="VSRR010011833">
    <property type="protein sequence ID" value="MPC53718.1"/>
    <property type="molecule type" value="Genomic_DNA"/>
</dbReference>
<dbReference type="Proteomes" id="UP000324222">
    <property type="component" value="Unassembled WGS sequence"/>
</dbReference>
<reference evidence="1 2" key="1">
    <citation type="submission" date="2019-05" db="EMBL/GenBank/DDBJ databases">
        <title>Another draft genome of Portunus trituberculatus and its Hox gene families provides insights of decapod evolution.</title>
        <authorList>
            <person name="Jeong J.-H."/>
            <person name="Song I."/>
            <person name="Kim S."/>
            <person name="Choi T."/>
            <person name="Kim D."/>
            <person name="Ryu S."/>
            <person name="Kim W."/>
        </authorList>
    </citation>
    <scope>NUCLEOTIDE SEQUENCE [LARGE SCALE GENOMIC DNA]</scope>
    <source>
        <tissue evidence="1">Muscle</tissue>
    </source>
</reference>
<evidence type="ECO:0000313" key="1">
    <source>
        <dbReference type="EMBL" id="MPC53718.1"/>
    </source>
</evidence>
<keyword evidence="2" id="KW-1185">Reference proteome</keyword>
<sequence>MRTSKKSSTPRKSRRATDLGIYCDQREIIRQLAGGMVTAMCYYVDLAKQSRERLLHHDYEAVIH</sequence>
<name>A0A5B7G9D4_PORTR</name>
<proteinExistence type="predicted"/>
<evidence type="ECO:0000313" key="2">
    <source>
        <dbReference type="Proteomes" id="UP000324222"/>
    </source>
</evidence>
<protein>
    <submittedName>
        <fullName evidence="1">Uncharacterized protein</fullName>
    </submittedName>
</protein>
<gene>
    <name evidence="1" type="ORF">E2C01_047616</name>
</gene>
<dbReference type="AlphaFoldDB" id="A0A5B7G9D4"/>